<sequence length="265" mass="30190">MKFKILLLVCLISSFVFSQDFQRFNVEGKIIVESSELGGITVFNASSNVGTVTDDRGEFTLAVRLNDIIEVSALQFQNIKFTVNEDIVGSKSMKVFLIMEINKLDEIILLPQKLTGVLAEDMEVAKPFSPKLDALYYGIKHKDEFEFAQDYSTQTVNDAIGREHMPMVNGLNVINVVDQLLLPLFRSKVKNKEAKGIPEVPIEAVKYYFGSEFLVDNFDIPEHRVEEFIHYVQRNNFDFSLLNEGKEMEFLELLNARSVAFLKAK</sequence>
<dbReference type="InterPro" id="IPR008969">
    <property type="entry name" value="CarboxyPept-like_regulatory"/>
</dbReference>
<proteinExistence type="predicted"/>
<reference evidence="2 3" key="1">
    <citation type="journal article" date="2014" name="Genome Announc.">
        <title>Draft Genome Sequences of Marine Flavobacterium Algibacter lectus Strains SS8 and NR4.</title>
        <authorList>
            <person name="Takatani N."/>
            <person name="Nakanishi M."/>
            <person name="Meirelles P."/>
            <person name="Mino S."/>
            <person name="Suda W."/>
            <person name="Oshima K."/>
            <person name="Hattori M."/>
            <person name="Ohkuma M."/>
            <person name="Hosokawa M."/>
            <person name="Miyashita K."/>
            <person name="Thompson F.L."/>
            <person name="Niwa A."/>
            <person name="Sawabe T."/>
            <person name="Sawabe T."/>
        </authorList>
    </citation>
    <scope>NUCLEOTIDE SEQUENCE [LARGE SCALE GENOMIC DNA]</scope>
    <source>
        <strain evidence="2 3">JCM 19300</strain>
    </source>
</reference>
<name>A0A090VM46_9FLAO</name>
<accession>A0A090VM46</accession>
<evidence type="ECO:0008006" key="4">
    <source>
        <dbReference type="Google" id="ProtNLM"/>
    </source>
</evidence>
<dbReference type="RefSeq" id="WP_042506189.1">
    <property type="nucleotide sequence ID" value="NZ_BBNQ01000018.1"/>
</dbReference>
<comment type="caution">
    <text evidence="2">The sequence shown here is derived from an EMBL/GenBank/DDBJ whole genome shotgun (WGS) entry which is preliminary data.</text>
</comment>
<dbReference type="OrthoDB" id="1436952at2"/>
<protein>
    <recommendedName>
        <fullName evidence="4">Outer membrane protein</fullName>
    </recommendedName>
</protein>
<gene>
    <name evidence="2" type="ORF">JCM19300_511</name>
</gene>
<dbReference type="EMBL" id="BBNQ01000018">
    <property type="protein sequence ID" value="GAL64374.1"/>
    <property type="molecule type" value="Genomic_DNA"/>
</dbReference>
<keyword evidence="1" id="KW-0732">Signal</keyword>
<dbReference type="SUPFAM" id="SSF49464">
    <property type="entry name" value="Carboxypeptidase regulatory domain-like"/>
    <property type="match status" value="1"/>
</dbReference>
<evidence type="ECO:0000313" key="3">
    <source>
        <dbReference type="Proteomes" id="UP000029644"/>
    </source>
</evidence>
<feature type="chain" id="PRO_5001865709" description="Outer membrane protein" evidence="1">
    <location>
        <begin position="19"/>
        <end position="265"/>
    </location>
</feature>
<dbReference type="Proteomes" id="UP000029644">
    <property type="component" value="Unassembled WGS sequence"/>
</dbReference>
<feature type="signal peptide" evidence="1">
    <location>
        <begin position="1"/>
        <end position="18"/>
    </location>
</feature>
<dbReference type="AlphaFoldDB" id="A0A090VM46"/>
<evidence type="ECO:0000313" key="2">
    <source>
        <dbReference type="EMBL" id="GAL64374.1"/>
    </source>
</evidence>
<organism evidence="2 3">
    <name type="scientific">Algibacter lectus</name>
    <dbReference type="NCBI Taxonomy" id="221126"/>
    <lineage>
        <taxon>Bacteria</taxon>
        <taxon>Pseudomonadati</taxon>
        <taxon>Bacteroidota</taxon>
        <taxon>Flavobacteriia</taxon>
        <taxon>Flavobacteriales</taxon>
        <taxon>Flavobacteriaceae</taxon>
        <taxon>Algibacter</taxon>
    </lineage>
</organism>
<evidence type="ECO:0000256" key="1">
    <source>
        <dbReference type="SAM" id="SignalP"/>
    </source>
</evidence>